<dbReference type="HAMAP" id="MF_01440">
    <property type="entry name" value="CheD"/>
    <property type="match status" value="1"/>
</dbReference>
<keyword evidence="5" id="KW-1185">Reference proteome</keyword>
<evidence type="ECO:0000256" key="3">
    <source>
        <dbReference type="HAMAP-Rule" id="MF_01440"/>
    </source>
</evidence>
<proteinExistence type="inferred from homology"/>
<sequence>MADQTVQVRIGIAEGAVISGAGTLTTTGLGSCVGLVLYDTTLEIAGMVHIMLPTSPNSTPLHPQKYADTGMTWLVQEMLQHGASLTRLRAKYAGGAQMFRNLQTESLRIGDRNVESVRQLLEELRVPVVSHDVGGSFGRTVRFDLPSRMLHIRTARGEERQI</sequence>
<organism evidence="4 5">
    <name type="scientific">Alicyclobacillus dauci</name>
    <dbReference type="NCBI Taxonomy" id="1475485"/>
    <lineage>
        <taxon>Bacteria</taxon>
        <taxon>Bacillati</taxon>
        <taxon>Bacillota</taxon>
        <taxon>Bacilli</taxon>
        <taxon>Bacillales</taxon>
        <taxon>Alicyclobacillaceae</taxon>
        <taxon>Alicyclobacillus</taxon>
    </lineage>
</organism>
<comment type="catalytic activity">
    <reaction evidence="3">
        <text>L-glutaminyl-[protein] + H2O = L-glutamyl-[protein] + NH4(+)</text>
        <dbReference type="Rhea" id="RHEA:16441"/>
        <dbReference type="Rhea" id="RHEA-COMP:10207"/>
        <dbReference type="Rhea" id="RHEA-COMP:10208"/>
        <dbReference type="ChEBI" id="CHEBI:15377"/>
        <dbReference type="ChEBI" id="CHEBI:28938"/>
        <dbReference type="ChEBI" id="CHEBI:29973"/>
        <dbReference type="ChEBI" id="CHEBI:30011"/>
        <dbReference type="EC" id="3.5.1.44"/>
    </reaction>
</comment>
<dbReference type="PANTHER" id="PTHR35147:SF1">
    <property type="entry name" value="CHEMORECEPTOR GLUTAMINE DEAMIDASE CHED-RELATED"/>
    <property type="match status" value="1"/>
</dbReference>
<comment type="similarity">
    <text evidence="3">Belongs to the CheD family.</text>
</comment>
<protein>
    <recommendedName>
        <fullName evidence="3">Probable chemoreceptor glutamine deamidase CheD</fullName>
        <ecNumber evidence="3">3.5.1.44</ecNumber>
    </recommendedName>
</protein>
<keyword evidence="1 3" id="KW-0145">Chemotaxis</keyword>
<dbReference type="InterPro" id="IPR038592">
    <property type="entry name" value="CheD-like_sf"/>
</dbReference>
<name>A0ABY6YXP0_9BACL</name>
<dbReference type="InterPro" id="IPR005659">
    <property type="entry name" value="Chemorcpt_Glu_NH3ase_CheD"/>
</dbReference>
<dbReference type="PANTHER" id="PTHR35147">
    <property type="entry name" value="CHEMORECEPTOR GLUTAMINE DEAMIDASE CHED-RELATED"/>
    <property type="match status" value="1"/>
</dbReference>
<dbReference type="EC" id="3.5.1.44" evidence="3"/>
<evidence type="ECO:0000256" key="2">
    <source>
        <dbReference type="ARBA" id="ARBA00022801"/>
    </source>
</evidence>
<dbReference type="Proteomes" id="UP001164803">
    <property type="component" value="Chromosome"/>
</dbReference>
<evidence type="ECO:0000313" key="5">
    <source>
        <dbReference type="Proteomes" id="UP001164803"/>
    </source>
</evidence>
<evidence type="ECO:0000313" key="4">
    <source>
        <dbReference type="EMBL" id="WAH35382.1"/>
    </source>
</evidence>
<dbReference type="Pfam" id="PF03975">
    <property type="entry name" value="CheD"/>
    <property type="match status" value="1"/>
</dbReference>
<dbReference type="EMBL" id="CP104064">
    <property type="protein sequence ID" value="WAH35382.1"/>
    <property type="molecule type" value="Genomic_DNA"/>
</dbReference>
<dbReference type="RefSeq" id="WP_268042566.1">
    <property type="nucleotide sequence ID" value="NZ_CP104064.1"/>
</dbReference>
<gene>
    <name evidence="3" type="primary">cheD</name>
    <name evidence="4" type="ORF">NZD86_13855</name>
</gene>
<reference evidence="4" key="1">
    <citation type="submission" date="2022-08" db="EMBL/GenBank/DDBJ databases">
        <title>Alicyclobacillus dauci DSM2870, complete genome.</title>
        <authorList>
            <person name="Wang Q."/>
            <person name="Cai R."/>
            <person name="Wang Z."/>
        </authorList>
    </citation>
    <scope>NUCLEOTIDE SEQUENCE</scope>
    <source>
        <strain evidence="4">DSM 28700</strain>
    </source>
</reference>
<dbReference type="Gene3D" id="3.30.1330.200">
    <property type="match status" value="1"/>
</dbReference>
<dbReference type="CDD" id="cd16352">
    <property type="entry name" value="CheD"/>
    <property type="match status" value="1"/>
</dbReference>
<dbReference type="InterPro" id="IPR011324">
    <property type="entry name" value="Cytotoxic_necrot_fac-like_cat"/>
</dbReference>
<evidence type="ECO:0000256" key="1">
    <source>
        <dbReference type="ARBA" id="ARBA00022500"/>
    </source>
</evidence>
<dbReference type="SUPFAM" id="SSF64438">
    <property type="entry name" value="CNF1/YfiH-like putative cysteine hydrolases"/>
    <property type="match status" value="1"/>
</dbReference>
<comment type="function">
    <text evidence="3">Probably deamidates glutamine residues to glutamate on methyl-accepting chemotaxis receptors (MCPs), playing an important role in chemotaxis.</text>
</comment>
<accession>A0ABY6YXP0</accession>
<keyword evidence="2 3" id="KW-0378">Hydrolase</keyword>